<dbReference type="InterPro" id="IPR011978">
    <property type="entry name" value="YgfB-like"/>
</dbReference>
<dbReference type="RefSeq" id="WP_147712996.1">
    <property type="nucleotide sequence ID" value="NZ_VKAD01000001.1"/>
</dbReference>
<dbReference type="InterPro" id="IPR036255">
    <property type="entry name" value="YgfB-like_sf"/>
</dbReference>
<dbReference type="Pfam" id="PF03695">
    <property type="entry name" value="UPF0149"/>
    <property type="match status" value="1"/>
</dbReference>
<dbReference type="SUPFAM" id="SSF101327">
    <property type="entry name" value="YgfB-like"/>
    <property type="match status" value="1"/>
</dbReference>
<gene>
    <name evidence="1" type="ORF">FME95_03260</name>
</gene>
<dbReference type="NCBIfam" id="TIGR02292">
    <property type="entry name" value="ygfB_yecA"/>
    <property type="match status" value="1"/>
</dbReference>
<proteinExistence type="predicted"/>
<dbReference type="OrthoDB" id="7008537at2"/>
<dbReference type="Proteomes" id="UP000321764">
    <property type="component" value="Unassembled WGS sequence"/>
</dbReference>
<comment type="caution">
    <text evidence="1">The sequence shown here is derived from an EMBL/GenBank/DDBJ whole genome shotgun (WGS) entry which is preliminary data.</text>
</comment>
<evidence type="ECO:0000313" key="1">
    <source>
        <dbReference type="EMBL" id="TXR53596.1"/>
    </source>
</evidence>
<evidence type="ECO:0000313" key="2">
    <source>
        <dbReference type="Proteomes" id="UP000321764"/>
    </source>
</evidence>
<dbReference type="EMBL" id="VKAD01000001">
    <property type="protein sequence ID" value="TXR53596.1"/>
    <property type="molecule type" value="Genomic_DNA"/>
</dbReference>
<reference evidence="1 2" key="1">
    <citation type="submission" date="2019-07" db="EMBL/GenBank/DDBJ databases">
        <title>Reinekea sp. strain SSH23 genome sequencing and assembly.</title>
        <authorList>
            <person name="Kim I."/>
        </authorList>
    </citation>
    <scope>NUCLEOTIDE SEQUENCE [LARGE SCALE GENOMIC DNA]</scope>
    <source>
        <strain evidence="1 2">SSH23</strain>
    </source>
</reference>
<protein>
    <submittedName>
        <fullName evidence="1">YecA family protein</fullName>
    </submittedName>
</protein>
<name>A0A5C8Z9Q3_9GAMM</name>
<dbReference type="AlphaFoldDB" id="A0A5C8Z9Q3"/>
<organism evidence="1 2">
    <name type="scientific">Reinekea thalattae</name>
    <dbReference type="NCBI Taxonomy" id="2593301"/>
    <lineage>
        <taxon>Bacteria</taxon>
        <taxon>Pseudomonadati</taxon>
        <taxon>Pseudomonadota</taxon>
        <taxon>Gammaproteobacteria</taxon>
        <taxon>Oceanospirillales</taxon>
        <taxon>Saccharospirillaceae</taxon>
        <taxon>Reinekea</taxon>
    </lineage>
</organism>
<sequence length="181" mass="20659">MSTYDLDALADWLESDNRSEDCFDIHGLHGYLTALHLCGEPLSDEWLNAAIDQPLTDLPEAEAAVFAQSCVELSQTIAEELYSDDTISLTFEPSVDWQESDMQAWCQGFMEVVFELPEQWQHPNEEQLALLLLPIETASGFFEEEADFQKLYQQPKLLQQMFSDIPEVLTDIYLLFNAPSK</sequence>
<accession>A0A5C8Z9Q3</accession>
<dbReference type="Gene3D" id="1.20.120.740">
    <property type="entry name" value="YgfB uncharacterised protein family UPF0149, PF03695"/>
    <property type="match status" value="1"/>
</dbReference>
<keyword evidence="2" id="KW-1185">Reference proteome</keyword>